<organism evidence="1 2">
    <name type="scientific">Daldinia eschscholtzii</name>
    <dbReference type="NCBI Taxonomy" id="292717"/>
    <lineage>
        <taxon>Eukaryota</taxon>
        <taxon>Fungi</taxon>
        <taxon>Dikarya</taxon>
        <taxon>Ascomycota</taxon>
        <taxon>Pezizomycotina</taxon>
        <taxon>Sordariomycetes</taxon>
        <taxon>Xylariomycetidae</taxon>
        <taxon>Xylariales</taxon>
        <taxon>Hypoxylaceae</taxon>
        <taxon>Daldinia</taxon>
    </lineage>
</organism>
<gene>
    <name evidence="1" type="ORF">Daesc_004939</name>
</gene>
<name>A0AAX6MJ49_9PEZI</name>
<evidence type="ECO:0000313" key="1">
    <source>
        <dbReference type="EMBL" id="KAK6952649.1"/>
    </source>
</evidence>
<comment type="caution">
    <text evidence="1">The sequence shown here is derived from an EMBL/GenBank/DDBJ whole genome shotgun (WGS) entry which is preliminary data.</text>
</comment>
<dbReference type="InterPro" id="IPR051678">
    <property type="entry name" value="AGP_Transferase"/>
</dbReference>
<evidence type="ECO:0008006" key="3">
    <source>
        <dbReference type="Google" id="ProtNLM"/>
    </source>
</evidence>
<evidence type="ECO:0000313" key="2">
    <source>
        <dbReference type="Proteomes" id="UP001369815"/>
    </source>
</evidence>
<dbReference type="Proteomes" id="UP001369815">
    <property type="component" value="Unassembled WGS sequence"/>
</dbReference>
<protein>
    <recommendedName>
        <fullName evidence="3">Aminoglycoside phosphotransferase domain-containing protein</fullName>
    </recommendedName>
</protein>
<dbReference type="EMBL" id="JBANMG010000005">
    <property type="protein sequence ID" value="KAK6952649.1"/>
    <property type="molecule type" value="Genomic_DNA"/>
</dbReference>
<dbReference type="PANTHER" id="PTHR21310">
    <property type="entry name" value="AMINOGLYCOSIDE PHOSPHOTRANSFERASE-RELATED-RELATED"/>
    <property type="match status" value="1"/>
</dbReference>
<keyword evidence="2" id="KW-1185">Reference proteome</keyword>
<accession>A0AAX6MJ49</accession>
<reference evidence="1 2" key="1">
    <citation type="journal article" date="2024" name="Front Chem Biol">
        <title>Unveiling the potential of Daldinia eschscholtzii MFLUCC 19-0629 through bioactivity and bioinformatics studies for enhanced sustainable agriculture production.</title>
        <authorList>
            <person name="Brooks S."/>
            <person name="Weaver J.A."/>
            <person name="Klomchit A."/>
            <person name="Alharthi S.A."/>
            <person name="Onlamun T."/>
            <person name="Nurani R."/>
            <person name="Vong T.K."/>
            <person name="Alberti F."/>
            <person name="Greco C."/>
        </authorList>
    </citation>
    <scope>NUCLEOTIDE SEQUENCE [LARGE SCALE GENOMIC DNA]</scope>
    <source>
        <strain evidence="1">MFLUCC 19-0629</strain>
    </source>
</reference>
<dbReference type="AlphaFoldDB" id="A0AAX6MJ49"/>
<dbReference type="PANTHER" id="PTHR21310:SF13">
    <property type="entry name" value="AMINOGLYCOSIDE PHOSPHOTRANSFERASE DOMAIN-CONTAINING PROTEIN"/>
    <property type="match status" value="1"/>
</dbReference>
<proteinExistence type="predicted"/>
<sequence length="463" mass="52902">MVIHVTGPSEEKVNQAKSEFRGSCAKAPNEENIKLLLGEEWGINDLNIILLSSNPHTYTYSIMKPKANKFTEIIIRVMLPVDPYFKTQAEVSSIEWVRKYTSLPVPKVLNFDPTGTTQVGLEWIVLECFQGQALPVVAEAGEVNWTMVSKEKQRSLIRHLVAFYSTTFDHQLSAIGNLYMGHATGTQEEDDKIGVIVSPEFYLDNQKYDLSRGPFRNSAEWLKTRLDMKQKGCLAIPDTNVALKAKCIIDRLERLRGRLFDSTLFEPTVLTNYEVKPDSIIMNHNRLVGVQGWEHTSALPLWKGCELPRFLQGVARTKDPHESDYLDEEGQWLMGAREDFTKHILQWHRTLLQKMFLDEMSHRCPQWTAIYNSPITRLRKDYDIAVSFCDNEATQVAIEKWLYTVESGLENIRLQDPAKSHADISSLGFTIRSLQDRIYDSTNVSDTARHPATGPESHIWNIS</sequence>